<feature type="compositionally biased region" description="Polar residues" evidence="1">
    <location>
        <begin position="216"/>
        <end position="246"/>
    </location>
</feature>
<evidence type="ECO:0000313" key="2">
    <source>
        <dbReference type="EMBL" id="EJT98989.1"/>
    </source>
</evidence>
<dbReference type="GeneID" id="63685618"/>
<dbReference type="STRING" id="1858805.M5FU20"/>
<feature type="region of interest" description="Disordered" evidence="1">
    <location>
        <begin position="212"/>
        <end position="252"/>
    </location>
</feature>
<gene>
    <name evidence="2" type="ORF">DACRYDRAFT_118288</name>
</gene>
<dbReference type="RefSeq" id="XP_040625887.1">
    <property type="nucleotide sequence ID" value="XM_040770556.1"/>
</dbReference>
<accession>M5FU20</accession>
<dbReference type="HOGENOM" id="CLU_515813_0_0_1"/>
<protein>
    <submittedName>
        <fullName evidence="2">Uncharacterized protein</fullName>
    </submittedName>
</protein>
<organism evidence="2 3">
    <name type="scientific">Dacryopinax primogenitus (strain DJM 731)</name>
    <name type="common">Brown rot fungus</name>
    <dbReference type="NCBI Taxonomy" id="1858805"/>
    <lineage>
        <taxon>Eukaryota</taxon>
        <taxon>Fungi</taxon>
        <taxon>Dikarya</taxon>
        <taxon>Basidiomycota</taxon>
        <taxon>Agaricomycotina</taxon>
        <taxon>Dacrymycetes</taxon>
        <taxon>Dacrymycetales</taxon>
        <taxon>Dacrymycetaceae</taxon>
        <taxon>Dacryopinax</taxon>
    </lineage>
</organism>
<feature type="compositionally biased region" description="Polar residues" evidence="1">
    <location>
        <begin position="163"/>
        <end position="173"/>
    </location>
</feature>
<sequence length="528" mass="58153">MAFVRRELLVWPALDVEFLTTFILSLMSSIDIRAEAGVQLLAEFLDIHEGGHNNAEHFAHEVYSYLRSPYRSLTIYDNIVQYDMPCNNESIPSNVQLPAPPSAHSCLDIRSGQFAARHGRAIGMSPGTSCVQNNRGRYQSRSSDHPSPSSVRDERDNHRHCETSVSSPSSLPTQKKRPRSASEESRGRRALRYRNDLVRRRLNVDGELREPASDFTAATSTQPRHTSSSLCGPIQSTSTEHLSSPFSERRKAPVDNVDDHHKAPTTSHVQLNFESDNFRSPIQERKEVQRGPVKLIRHREPALLSIRSNISASGSLDMHKNGQIPSVEAEGDSFRTEPSTSAARGKESGTALVDTGRKATMQRHGQPDIGLRIKNASKTVGVPPRKLKGVDLGDQVANVEQSETAASDSKANAIHQPSAVLMAQVRARLRLELAMASARETGREPSSTKARCSEHQNYAALSVTEPGAPERRSPEVLKELLLSKLAKEKALLELAPAPVIDQRELAPGADECSRTHIAVEKRLVSSVK</sequence>
<name>M5FU20_DACPD</name>
<feature type="compositionally biased region" description="Polar residues" evidence="1">
    <location>
        <begin position="126"/>
        <end position="139"/>
    </location>
</feature>
<dbReference type="EMBL" id="JH795871">
    <property type="protein sequence ID" value="EJT98989.1"/>
    <property type="molecule type" value="Genomic_DNA"/>
</dbReference>
<dbReference type="AlphaFoldDB" id="M5FU20"/>
<feature type="region of interest" description="Disordered" evidence="1">
    <location>
        <begin position="313"/>
        <end position="365"/>
    </location>
</feature>
<reference evidence="2 3" key="1">
    <citation type="journal article" date="2012" name="Science">
        <title>The Paleozoic origin of enzymatic lignin decomposition reconstructed from 31 fungal genomes.</title>
        <authorList>
            <person name="Floudas D."/>
            <person name="Binder M."/>
            <person name="Riley R."/>
            <person name="Barry K."/>
            <person name="Blanchette R.A."/>
            <person name="Henrissat B."/>
            <person name="Martinez A.T."/>
            <person name="Otillar R."/>
            <person name="Spatafora J.W."/>
            <person name="Yadav J.S."/>
            <person name="Aerts A."/>
            <person name="Benoit I."/>
            <person name="Boyd A."/>
            <person name="Carlson A."/>
            <person name="Copeland A."/>
            <person name="Coutinho P.M."/>
            <person name="de Vries R.P."/>
            <person name="Ferreira P."/>
            <person name="Findley K."/>
            <person name="Foster B."/>
            <person name="Gaskell J."/>
            <person name="Glotzer D."/>
            <person name="Gorecki P."/>
            <person name="Heitman J."/>
            <person name="Hesse C."/>
            <person name="Hori C."/>
            <person name="Igarashi K."/>
            <person name="Jurgens J.A."/>
            <person name="Kallen N."/>
            <person name="Kersten P."/>
            <person name="Kohler A."/>
            <person name="Kuees U."/>
            <person name="Kumar T.K.A."/>
            <person name="Kuo A."/>
            <person name="LaButti K."/>
            <person name="Larrondo L.F."/>
            <person name="Lindquist E."/>
            <person name="Ling A."/>
            <person name="Lombard V."/>
            <person name="Lucas S."/>
            <person name="Lundell T."/>
            <person name="Martin R."/>
            <person name="McLaughlin D.J."/>
            <person name="Morgenstern I."/>
            <person name="Morin E."/>
            <person name="Murat C."/>
            <person name="Nagy L.G."/>
            <person name="Nolan M."/>
            <person name="Ohm R.A."/>
            <person name="Patyshakuliyeva A."/>
            <person name="Rokas A."/>
            <person name="Ruiz-Duenas F.J."/>
            <person name="Sabat G."/>
            <person name="Salamov A."/>
            <person name="Samejima M."/>
            <person name="Schmutz J."/>
            <person name="Slot J.C."/>
            <person name="St John F."/>
            <person name="Stenlid J."/>
            <person name="Sun H."/>
            <person name="Sun S."/>
            <person name="Syed K."/>
            <person name="Tsang A."/>
            <person name="Wiebenga A."/>
            <person name="Young D."/>
            <person name="Pisabarro A."/>
            <person name="Eastwood D.C."/>
            <person name="Martin F."/>
            <person name="Cullen D."/>
            <person name="Grigoriev I.V."/>
            <person name="Hibbett D.S."/>
        </authorList>
    </citation>
    <scope>NUCLEOTIDE SEQUENCE [LARGE SCALE GENOMIC DNA]</scope>
    <source>
        <strain evidence="2 3">DJM-731 SS1</strain>
    </source>
</reference>
<feature type="compositionally biased region" description="Basic and acidic residues" evidence="1">
    <location>
        <begin position="180"/>
        <end position="192"/>
    </location>
</feature>
<proteinExistence type="predicted"/>
<dbReference type="Proteomes" id="UP000030653">
    <property type="component" value="Unassembled WGS sequence"/>
</dbReference>
<evidence type="ECO:0000313" key="3">
    <source>
        <dbReference type="Proteomes" id="UP000030653"/>
    </source>
</evidence>
<feature type="region of interest" description="Disordered" evidence="1">
    <location>
        <begin position="121"/>
        <end position="192"/>
    </location>
</feature>
<keyword evidence="3" id="KW-1185">Reference proteome</keyword>
<feature type="compositionally biased region" description="Basic and acidic residues" evidence="1">
    <location>
        <begin position="151"/>
        <end position="162"/>
    </location>
</feature>
<evidence type="ECO:0000256" key="1">
    <source>
        <dbReference type="SAM" id="MobiDB-lite"/>
    </source>
</evidence>
<dbReference type="OrthoDB" id="21204at2759"/>